<evidence type="ECO:0000256" key="3">
    <source>
        <dbReference type="SAM" id="Coils"/>
    </source>
</evidence>
<keyword evidence="2" id="KW-0539">Nucleus</keyword>
<feature type="region of interest" description="Disordered" evidence="4">
    <location>
        <begin position="150"/>
        <end position="223"/>
    </location>
</feature>
<keyword evidence="3" id="KW-0175">Coiled coil</keyword>
<organism evidence="6 7">
    <name type="scientific">Cronartium quercuum f. sp. fusiforme G11</name>
    <dbReference type="NCBI Taxonomy" id="708437"/>
    <lineage>
        <taxon>Eukaryota</taxon>
        <taxon>Fungi</taxon>
        <taxon>Dikarya</taxon>
        <taxon>Basidiomycota</taxon>
        <taxon>Pucciniomycotina</taxon>
        <taxon>Pucciniomycetes</taxon>
        <taxon>Pucciniales</taxon>
        <taxon>Coleosporiaceae</taxon>
        <taxon>Cronartium</taxon>
    </lineage>
</organism>
<dbReference type="PANTHER" id="PTHR13495:SF0">
    <property type="entry name" value="PSME3-INTERACTING PROTEIN"/>
    <property type="match status" value="1"/>
</dbReference>
<feature type="coiled-coil region" evidence="3">
    <location>
        <begin position="65"/>
        <end position="117"/>
    </location>
</feature>
<dbReference type="AlphaFoldDB" id="A0A9P6NRA1"/>
<feature type="region of interest" description="Disordered" evidence="4">
    <location>
        <begin position="39"/>
        <end position="59"/>
    </location>
</feature>
<dbReference type="Pfam" id="PF10187">
    <property type="entry name" value="FAM192A_Fyv6_N"/>
    <property type="match status" value="1"/>
</dbReference>
<evidence type="ECO:0000256" key="1">
    <source>
        <dbReference type="ARBA" id="ARBA00004123"/>
    </source>
</evidence>
<dbReference type="Proteomes" id="UP000886653">
    <property type="component" value="Unassembled WGS sequence"/>
</dbReference>
<proteinExistence type="predicted"/>
<evidence type="ECO:0000259" key="5">
    <source>
        <dbReference type="Pfam" id="PF10187"/>
    </source>
</evidence>
<dbReference type="OrthoDB" id="75720at2759"/>
<evidence type="ECO:0000313" key="7">
    <source>
        <dbReference type="Proteomes" id="UP000886653"/>
    </source>
</evidence>
<evidence type="ECO:0000256" key="4">
    <source>
        <dbReference type="SAM" id="MobiDB-lite"/>
    </source>
</evidence>
<protein>
    <recommendedName>
        <fullName evidence="5">FAM192A/Fyv6 N-terminal domain-containing protein</fullName>
    </recommendedName>
</protein>
<dbReference type="EMBL" id="MU167221">
    <property type="protein sequence ID" value="KAG0150207.1"/>
    <property type="molecule type" value="Genomic_DNA"/>
</dbReference>
<feature type="compositionally biased region" description="Low complexity" evidence="4">
    <location>
        <begin position="191"/>
        <end position="208"/>
    </location>
</feature>
<dbReference type="InterPro" id="IPR019331">
    <property type="entry name" value="FAM192A/Fyv6_N"/>
</dbReference>
<evidence type="ECO:0000256" key="2">
    <source>
        <dbReference type="ARBA" id="ARBA00023242"/>
    </source>
</evidence>
<name>A0A9P6NRA1_9BASI</name>
<keyword evidence="7" id="KW-1185">Reference proteome</keyword>
<reference evidence="6" key="1">
    <citation type="submission" date="2013-11" db="EMBL/GenBank/DDBJ databases">
        <title>Genome sequence of the fusiform rust pathogen reveals effectors for host alternation and coevolution with pine.</title>
        <authorList>
            <consortium name="DOE Joint Genome Institute"/>
            <person name="Smith K."/>
            <person name="Pendleton A."/>
            <person name="Kubisiak T."/>
            <person name="Anderson C."/>
            <person name="Salamov A."/>
            <person name="Aerts A."/>
            <person name="Riley R."/>
            <person name="Clum A."/>
            <person name="Lindquist E."/>
            <person name="Ence D."/>
            <person name="Campbell M."/>
            <person name="Kronenberg Z."/>
            <person name="Feau N."/>
            <person name="Dhillon B."/>
            <person name="Hamelin R."/>
            <person name="Burleigh J."/>
            <person name="Smith J."/>
            <person name="Yandell M."/>
            <person name="Nelson C."/>
            <person name="Grigoriev I."/>
            <person name="Davis J."/>
        </authorList>
    </citation>
    <scope>NUCLEOTIDE SEQUENCE</scope>
    <source>
        <strain evidence="6">G11</strain>
    </source>
</reference>
<feature type="domain" description="FAM192A/Fyv6 N-terminal" evidence="5">
    <location>
        <begin position="20"/>
        <end position="123"/>
    </location>
</feature>
<dbReference type="InterPro" id="IPR039845">
    <property type="entry name" value="FAM192A"/>
</dbReference>
<gene>
    <name evidence="6" type="ORF">CROQUDRAFT_652623</name>
</gene>
<comment type="caution">
    <text evidence="6">The sequence shown here is derived from an EMBL/GenBank/DDBJ whole genome shotgun (WGS) entry which is preliminary data.</text>
</comment>
<comment type="subcellular location">
    <subcellularLocation>
        <location evidence="1">Nucleus</location>
    </subcellularLocation>
</comment>
<sequence length="223" mass="24645">MADELINVVIPSAGQVASRFVSSSDLESARERREQEWKETYAKLGQEPPPMPKEEYDGRSLYEKLKETKDKKQEAFEEQLKFKNQFRALDDEEVAFLDDAAEEKRAAELEKERNIKEEMARFKKAVATRTSDPSITGPSLTPITTTVVTDSIAAPLTKPLPRKNRKAKDFQSAFLAGAIRPAAGSKKRKSSTTTEPETGGPTTTTSSSAVDAVGPDPKRKKAP</sequence>
<accession>A0A9P6NRA1</accession>
<dbReference type="GO" id="GO:0005634">
    <property type="term" value="C:nucleus"/>
    <property type="evidence" value="ECO:0007669"/>
    <property type="project" value="UniProtKB-SubCell"/>
</dbReference>
<dbReference type="PANTHER" id="PTHR13495">
    <property type="entry name" value="NEFA-INTERACTING NUCLEAR PROTEIN NIP30"/>
    <property type="match status" value="1"/>
</dbReference>
<evidence type="ECO:0000313" key="6">
    <source>
        <dbReference type="EMBL" id="KAG0150207.1"/>
    </source>
</evidence>